<proteinExistence type="predicted"/>
<comment type="caution">
    <text evidence="1">The sequence shown here is derived from an EMBL/GenBank/DDBJ whole genome shotgun (WGS) entry which is preliminary data.</text>
</comment>
<gene>
    <name evidence="1" type="ORF">BZL30_4439</name>
</gene>
<dbReference type="EMBL" id="MVBM01000004">
    <property type="protein sequence ID" value="OOK73498.1"/>
    <property type="molecule type" value="Genomic_DNA"/>
</dbReference>
<reference evidence="1 2" key="1">
    <citation type="submission" date="2017-02" db="EMBL/GenBank/DDBJ databases">
        <title>Complete genome sequences of Mycobacterium kansasii strains isolated from rhesus macaques.</title>
        <authorList>
            <person name="Panda A."/>
            <person name="Nagaraj S."/>
            <person name="Zhao X."/>
            <person name="Tettelin H."/>
            <person name="Detolla L.J."/>
        </authorList>
    </citation>
    <scope>NUCLEOTIDE SEQUENCE [LARGE SCALE GENOMIC DNA]</scope>
    <source>
        <strain evidence="1 2">11-3813</strain>
    </source>
</reference>
<organism evidence="1 2">
    <name type="scientific">Mycobacterium kansasii</name>
    <dbReference type="NCBI Taxonomy" id="1768"/>
    <lineage>
        <taxon>Bacteria</taxon>
        <taxon>Bacillati</taxon>
        <taxon>Actinomycetota</taxon>
        <taxon>Actinomycetes</taxon>
        <taxon>Mycobacteriales</taxon>
        <taxon>Mycobacteriaceae</taxon>
        <taxon>Mycobacterium</taxon>
    </lineage>
</organism>
<sequence length="57" mass="6371">MRSLELQRRGYALHFSGVVDWVIAVLPVPGPFETLPRLIECCVGLGRRDTRVMESSG</sequence>
<name>A0A1V3X339_MYCKA</name>
<accession>A0A1V3X339</accession>
<evidence type="ECO:0000313" key="2">
    <source>
        <dbReference type="Proteomes" id="UP000189229"/>
    </source>
</evidence>
<dbReference type="AlphaFoldDB" id="A0A1V3X339"/>
<evidence type="ECO:0000313" key="1">
    <source>
        <dbReference type="EMBL" id="OOK73498.1"/>
    </source>
</evidence>
<dbReference type="Proteomes" id="UP000189229">
    <property type="component" value="Unassembled WGS sequence"/>
</dbReference>
<protein>
    <submittedName>
        <fullName evidence="1">Uncharacterized protein</fullName>
    </submittedName>
</protein>